<evidence type="ECO:0000256" key="5">
    <source>
        <dbReference type="ARBA" id="ARBA00023002"/>
    </source>
</evidence>
<protein>
    <recommendedName>
        <fullName evidence="6">Acyl-CoA dehydrogenase/oxidase C-terminal domain-containing protein</fullName>
    </recommendedName>
</protein>
<dbReference type="Proteomes" id="UP000681594">
    <property type="component" value="Unassembled WGS sequence"/>
</dbReference>
<dbReference type="Gene3D" id="1.10.540.10">
    <property type="entry name" value="Acyl-CoA dehydrogenase/oxidase, N-terminal domain"/>
    <property type="match status" value="1"/>
</dbReference>
<accession>A0ABS4AAC0</accession>
<evidence type="ECO:0000256" key="1">
    <source>
        <dbReference type="ARBA" id="ARBA00001974"/>
    </source>
</evidence>
<keyword evidence="4" id="KW-0274">FAD</keyword>
<sequence>MDSLLVRSAQELFSRHASSEAVRAIRAGGSPGSLWGELENSGFLDALVPEEAGGIGLGPAEALPVLIAAGRFAVPLPLGETMLARAVLGGAGEAVPQGAILLGEAYGDAARVPAFARADWVLLPRDEAALLLPAGAAVEDEAAGSPLGRVLRWPEGAGRRVPAGDLLVAGAWAEIAVMAGAMERILEDTVRHAQDRQQFGRPVASFQAVQQQISVMTEDVFASRMAAQLASVADGDGVARLNPVRIAAAKLRVGEAAVRVAAIGHAVHGAMGITEEVDLHLLTGHLQAGRMRFGGEAHWGAWLGRRFLADNTGETLAFVRAQLGPAAPEASA</sequence>
<dbReference type="EMBL" id="JAGIZB010000002">
    <property type="protein sequence ID" value="MBP0443801.1"/>
    <property type="molecule type" value="Genomic_DNA"/>
</dbReference>
<keyword evidence="5" id="KW-0560">Oxidoreductase</keyword>
<dbReference type="Gene3D" id="1.20.140.10">
    <property type="entry name" value="Butyryl-CoA Dehydrogenase, subunit A, domain 3"/>
    <property type="match status" value="1"/>
</dbReference>
<evidence type="ECO:0000256" key="3">
    <source>
        <dbReference type="ARBA" id="ARBA00022630"/>
    </source>
</evidence>
<dbReference type="PANTHER" id="PTHR43884">
    <property type="entry name" value="ACYL-COA DEHYDROGENASE"/>
    <property type="match status" value="1"/>
</dbReference>
<gene>
    <name evidence="7" type="ORF">J8J14_03325</name>
</gene>
<comment type="caution">
    <text evidence="7">The sequence shown here is derived from an EMBL/GenBank/DDBJ whole genome shotgun (WGS) entry which is preliminary data.</text>
</comment>
<dbReference type="RefSeq" id="WP_209378025.1">
    <property type="nucleotide sequence ID" value="NZ_JAGIZB010000002.1"/>
</dbReference>
<evidence type="ECO:0000313" key="7">
    <source>
        <dbReference type="EMBL" id="MBP0443801.1"/>
    </source>
</evidence>
<proteinExistence type="inferred from homology"/>
<keyword evidence="3" id="KW-0285">Flavoprotein</keyword>
<evidence type="ECO:0000256" key="4">
    <source>
        <dbReference type="ARBA" id="ARBA00022827"/>
    </source>
</evidence>
<evidence type="ECO:0000313" key="8">
    <source>
        <dbReference type="Proteomes" id="UP000681594"/>
    </source>
</evidence>
<name>A0ABS4AAC0_9PROT</name>
<dbReference type="InterPro" id="IPR009100">
    <property type="entry name" value="AcylCoA_DH/oxidase_NM_dom_sf"/>
</dbReference>
<dbReference type="PANTHER" id="PTHR43884:SF20">
    <property type="entry name" value="ACYL-COA DEHYDROGENASE FADE28"/>
    <property type="match status" value="1"/>
</dbReference>
<comment type="similarity">
    <text evidence="2">Belongs to the acyl-CoA dehydrogenase family.</text>
</comment>
<dbReference type="Pfam" id="PF00441">
    <property type="entry name" value="Acyl-CoA_dh_1"/>
    <property type="match status" value="1"/>
</dbReference>
<keyword evidence="8" id="KW-1185">Reference proteome</keyword>
<evidence type="ECO:0000256" key="2">
    <source>
        <dbReference type="ARBA" id="ARBA00009347"/>
    </source>
</evidence>
<organism evidence="7 8">
    <name type="scientific">Pararoseomonas baculiformis</name>
    <dbReference type="NCBI Taxonomy" id="2820812"/>
    <lineage>
        <taxon>Bacteria</taxon>
        <taxon>Pseudomonadati</taxon>
        <taxon>Pseudomonadota</taxon>
        <taxon>Alphaproteobacteria</taxon>
        <taxon>Acetobacterales</taxon>
        <taxon>Acetobacteraceae</taxon>
        <taxon>Pararoseomonas</taxon>
    </lineage>
</organism>
<dbReference type="InterPro" id="IPR009075">
    <property type="entry name" value="AcylCo_DH/oxidase_C"/>
</dbReference>
<dbReference type="SUPFAM" id="SSF47203">
    <property type="entry name" value="Acyl-CoA dehydrogenase C-terminal domain-like"/>
    <property type="match status" value="1"/>
</dbReference>
<evidence type="ECO:0000259" key="6">
    <source>
        <dbReference type="Pfam" id="PF00441"/>
    </source>
</evidence>
<reference evidence="7 8" key="1">
    <citation type="submission" date="2021-03" db="EMBL/GenBank/DDBJ databases">
        <authorList>
            <person name="So Y."/>
        </authorList>
    </citation>
    <scope>NUCLEOTIDE SEQUENCE [LARGE SCALE GENOMIC DNA]</scope>
    <source>
        <strain evidence="7 8">SSH11</strain>
    </source>
</reference>
<feature type="domain" description="Acyl-CoA dehydrogenase/oxidase C-terminal" evidence="6">
    <location>
        <begin position="171"/>
        <end position="290"/>
    </location>
</feature>
<dbReference type="InterPro" id="IPR036250">
    <property type="entry name" value="AcylCo_DH-like_C"/>
</dbReference>
<dbReference type="SUPFAM" id="SSF56645">
    <property type="entry name" value="Acyl-CoA dehydrogenase NM domain-like"/>
    <property type="match status" value="1"/>
</dbReference>
<dbReference type="InterPro" id="IPR037069">
    <property type="entry name" value="AcylCoA_DH/ox_N_sf"/>
</dbReference>
<comment type="cofactor">
    <cofactor evidence="1">
        <name>FAD</name>
        <dbReference type="ChEBI" id="CHEBI:57692"/>
    </cofactor>
</comment>